<gene>
    <name evidence="3" type="ORF">RIL96_10340</name>
</gene>
<evidence type="ECO:0000256" key="1">
    <source>
        <dbReference type="SAM" id="MobiDB-lite"/>
    </source>
</evidence>
<feature type="transmembrane region" description="Helical" evidence="2">
    <location>
        <begin position="88"/>
        <end position="110"/>
    </location>
</feature>
<sequence>MSAKKKQAAGKGGQRGQTPGKGTKRAQTTRRGDIGRRRSTHTPQDRWRIARYLWATVAALLIAALLLEATMVWMLGVGLWMLANAELLGLWMVVVGYVLACIPWAIGLLIATGRFWLAMTHALWIGIAYSVLGVLLLDQVIGLG</sequence>
<dbReference type="RefSeq" id="WP_310548948.1">
    <property type="nucleotide sequence ID" value="NZ_JAVKGR010000013.1"/>
</dbReference>
<evidence type="ECO:0000256" key="2">
    <source>
        <dbReference type="SAM" id="Phobius"/>
    </source>
</evidence>
<dbReference type="Proteomes" id="UP001251870">
    <property type="component" value="Unassembled WGS sequence"/>
</dbReference>
<name>A0ABU2DUB3_9MICC</name>
<evidence type="ECO:0000313" key="3">
    <source>
        <dbReference type="EMBL" id="MDR8019961.1"/>
    </source>
</evidence>
<keyword evidence="2" id="KW-0472">Membrane</keyword>
<feature type="transmembrane region" description="Helical" evidence="2">
    <location>
        <begin position="52"/>
        <end position="82"/>
    </location>
</feature>
<accession>A0ABU2DUB3</accession>
<comment type="caution">
    <text evidence="3">The sequence shown here is derived from an EMBL/GenBank/DDBJ whole genome shotgun (WGS) entry which is preliminary data.</text>
</comment>
<reference evidence="3 4" key="1">
    <citation type="submission" date="2023-09" db="EMBL/GenBank/DDBJ databases">
        <title>Description of three actinobacteria isolated from air of manufacturing shop in a pharmaceutical factory.</title>
        <authorList>
            <person name="Zhang D.-F."/>
        </authorList>
    </citation>
    <scope>NUCLEOTIDE SEQUENCE [LARGE SCALE GENOMIC DNA]</scope>
    <source>
        <strain evidence="3 4">LY-0111</strain>
    </source>
</reference>
<feature type="region of interest" description="Disordered" evidence="1">
    <location>
        <begin position="1"/>
        <end position="42"/>
    </location>
</feature>
<protein>
    <submittedName>
        <fullName evidence="3">Uncharacterized protein</fullName>
    </submittedName>
</protein>
<proteinExistence type="predicted"/>
<keyword evidence="4" id="KW-1185">Reference proteome</keyword>
<dbReference type="EMBL" id="JAVKGR010000013">
    <property type="protein sequence ID" value="MDR8019961.1"/>
    <property type="molecule type" value="Genomic_DNA"/>
</dbReference>
<keyword evidence="2" id="KW-0812">Transmembrane</keyword>
<keyword evidence="2" id="KW-1133">Transmembrane helix</keyword>
<evidence type="ECO:0000313" key="4">
    <source>
        <dbReference type="Proteomes" id="UP001251870"/>
    </source>
</evidence>
<organism evidence="3 4">
    <name type="scientific">Nesterenkonia aerolata</name>
    <dbReference type="NCBI Taxonomy" id="3074079"/>
    <lineage>
        <taxon>Bacteria</taxon>
        <taxon>Bacillati</taxon>
        <taxon>Actinomycetota</taxon>
        <taxon>Actinomycetes</taxon>
        <taxon>Micrococcales</taxon>
        <taxon>Micrococcaceae</taxon>
        <taxon>Nesterenkonia</taxon>
    </lineage>
</organism>
<feature type="transmembrane region" description="Helical" evidence="2">
    <location>
        <begin position="122"/>
        <end position="141"/>
    </location>
</feature>